<organism evidence="2 3">
    <name type="scientific">Candidatus Giovannonibacteria bacterium GW2011_GWA2_53_7</name>
    <dbReference type="NCBI Taxonomy" id="1618650"/>
    <lineage>
        <taxon>Bacteria</taxon>
        <taxon>Candidatus Giovannoniibacteriota</taxon>
    </lineage>
</organism>
<dbReference type="PATRIC" id="fig|1618650.3.peg.764"/>
<reference evidence="2 3" key="1">
    <citation type="journal article" date="2015" name="Nature">
        <title>rRNA introns, odd ribosomes, and small enigmatic genomes across a large radiation of phyla.</title>
        <authorList>
            <person name="Brown C.T."/>
            <person name="Hug L.A."/>
            <person name="Thomas B.C."/>
            <person name="Sharon I."/>
            <person name="Castelle C.J."/>
            <person name="Singh A."/>
            <person name="Wilkins M.J."/>
            <person name="Williams K.H."/>
            <person name="Banfield J.F."/>
        </authorList>
    </citation>
    <scope>NUCLEOTIDE SEQUENCE [LARGE SCALE GENOMIC DNA]</scope>
</reference>
<evidence type="ECO:0000313" key="3">
    <source>
        <dbReference type="Proteomes" id="UP000034290"/>
    </source>
</evidence>
<sequence>MTNYLQYFFNLSHLFSLRPQAMQLRAVLMLAVIFGLALAVGLVAMVLKKKQRGLTVAGFNQLSSAGLTMGISGLLYLFFAWQGVALLGSRFWILVWVIITVIWSALIIRYFTVTIPKRIKENLKKQRFEKYIP</sequence>
<evidence type="ECO:0000313" key="2">
    <source>
        <dbReference type="EMBL" id="KKW33970.1"/>
    </source>
</evidence>
<keyword evidence="1" id="KW-0472">Membrane</keyword>
<protein>
    <submittedName>
        <fullName evidence="2">Uncharacterized protein</fullName>
    </submittedName>
</protein>
<dbReference type="AlphaFoldDB" id="A0A0G1XSQ9"/>
<feature type="transmembrane region" description="Helical" evidence="1">
    <location>
        <begin position="91"/>
        <end position="111"/>
    </location>
</feature>
<keyword evidence="1" id="KW-0812">Transmembrane</keyword>
<dbReference type="EMBL" id="LCRM01000082">
    <property type="protein sequence ID" value="KKW33970.1"/>
    <property type="molecule type" value="Genomic_DNA"/>
</dbReference>
<proteinExistence type="predicted"/>
<keyword evidence="1" id="KW-1133">Transmembrane helix</keyword>
<comment type="caution">
    <text evidence="2">The sequence shown here is derived from an EMBL/GenBank/DDBJ whole genome shotgun (WGS) entry which is preliminary data.</text>
</comment>
<dbReference type="Proteomes" id="UP000034290">
    <property type="component" value="Unassembled WGS sequence"/>
</dbReference>
<accession>A0A0G1XSQ9</accession>
<name>A0A0G1XSQ9_9BACT</name>
<feature type="transmembrane region" description="Helical" evidence="1">
    <location>
        <begin position="26"/>
        <end position="47"/>
    </location>
</feature>
<gene>
    <name evidence="2" type="ORF">UY81_C0082G0003</name>
</gene>
<feature type="transmembrane region" description="Helical" evidence="1">
    <location>
        <begin position="59"/>
        <end position="79"/>
    </location>
</feature>
<evidence type="ECO:0000256" key="1">
    <source>
        <dbReference type="SAM" id="Phobius"/>
    </source>
</evidence>